<geneLocation type="plasmid" evidence="4">
    <name>p18unnamed</name>
</geneLocation>
<proteinExistence type="predicted"/>
<organism evidence="2 5">
    <name type="scientific">Azospirillum argentinense</name>
    <dbReference type="NCBI Taxonomy" id="2970906"/>
    <lineage>
        <taxon>Bacteria</taxon>
        <taxon>Pseudomonadati</taxon>
        <taxon>Pseudomonadota</taxon>
        <taxon>Alphaproteobacteria</taxon>
        <taxon>Rhodospirillales</taxon>
        <taxon>Azospirillaceae</taxon>
        <taxon>Azospirillum</taxon>
    </lineage>
</organism>
<keyword evidence="7" id="KW-1185">Reference proteome</keyword>
<evidence type="ECO:0000313" key="6">
    <source>
        <dbReference type="Proteomes" id="UP000236268"/>
    </source>
</evidence>
<reference evidence="2 5" key="1">
    <citation type="journal article" date="2014" name="Genome Announc.">
        <title>Complete Genome Sequence of the Model Rhizosphere Strain Azospirillum brasilense Az39, Successfully Applied in Agriculture.</title>
        <authorList>
            <person name="Rivera D."/>
            <person name="Revale S."/>
            <person name="Molina R."/>
            <person name="Gualpa J."/>
            <person name="Puente M."/>
            <person name="Maroniche G."/>
            <person name="Paris G."/>
            <person name="Baker D."/>
            <person name="Clavijo B."/>
            <person name="McLay K."/>
            <person name="Spaepen S."/>
            <person name="Perticari A."/>
            <person name="Vazquez M."/>
            <person name="Wisniewski-Dye F."/>
            <person name="Watkins C."/>
            <person name="Martinez-Abarca F."/>
            <person name="Vanderleyden J."/>
            <person name="Cassan F."/>
        </authorList>
    </citation>
    <scope>NUCLEOTIDE SEQUENCE [LARGE SCALE GENOMIC DNA]</scope>
    <source>
        <strain evidence="2 5">Az39</strain>
        <plasmid evidence="2">AbAZ39_p3</plasmid>
    </source>
</reference>
<accession>A0A060DSB3</accession>
<evidence type="ECO:0000313" key="2">
    <source>
        <dbReference type="EMBL" id="AIB15590.1"/>
    </source>
</evidence>
<dbReference type="RefSeq" id="WP_040137391.1">
    <property type="nucleotide sequence ID" value="NZ_CP007796.1"/>
</dbReference>
<dbReference type="Proteomes" id="UP001628281">
    <property type="component" value="Unassembled WGS sequence"/>
</dbReference>
<name>A0A060DSB3_9PROT</name>
<keyword evidence="1" id="KW-0812">Transmembrane</keyword>
<evidence type="ECO:0000313" key="5">
    <source>
        <dbReference type="Proteomes" id="UP000027186"/>
    </source>
</evidence>
<evidence type="ECO:0000313" key="3">
    <source>
        <dbReference type="EMBL" id="MFL7902303.1"/>
    </source>
</evidence>
<keyword evidence="1" id="KW-1133">Transmembrane helix</keyword>
<dbReference type="KEGG" id="abq:ABAZ39_27360"/>
<dbReference type="EMBL" id="JBJLSN010000017">
    <property type="protein sequence ID" value="MFL7902303.1"/>
    <property type="molecule type" value="Genomic_DNA"/>
</dbReference>
<reference evidence="4 6" key="2">
    <citation type="submission" date="2018-01" db="EMBL/GenBank/DDBJ databases">
        <title>Whole genome sequence of Azospirillum brasilense REC3 isolated from strawberry roots.</title>
        <authorList>
            <person name="Fontana C.A."/>
            <person name="Salazar S.M."/>
            <person name="Bassi D."/>
            <person name="Puglisi E."/>
            <person name="Lovaisa N.C."/>
            <person name="Toffoli L.M."/>
            <person name="Pedraza R."/>
            <person name="Cocconcelli P.S."/>
        </authorList>
    </citation>
    <scope>NUCLEOTIDE SEQUENCE [LARGE SCALE GENOMIC DNA]</scope>
    <source>
        <strain evidence="4 6">REC3</strain>
        <plasmid evidence="4">p18unnamed</plasmid>
    </source>
</reference>
<geneLocation type="plasmid" evidence="2 5">
    <name>AbAZ39_p3</name>
</geneLocation>
<dbReference type="Proteomes" id="UP000236268">
    <property type="component" value="Unassembled WGS sequence"/>
</dbReference>
<evidence type="ECO:0000313" key="4">
    <source>
        <dbReference type="EMBL" id="PNQ96330.1"/>
    </source>
</evidence>
<dbReference type="EMBL" id="POWG01000032">
    <property type="protein sequence ID" value="PNQ96330.1"/>
    <property type="molecule type" value="Genomic_DNA"/>
</dbReference>
<dbReference type="EMBL" id="CP007796">
    <property type="protein sequence ID" value="AIB15590.1"/>
    <property type="molecule type" value="Genomic_DNA"/>
</dbReference>
<feature type="transmembrane region" description="Helical" evidence="1">
    <location>
        <begin position="50"/>
        <end position="72"/>
    </location>
</feature>
<protein>
    <submittedName>
        <fullName evidence="2">Uncharacterized protein</fullName>
    </submittedName>
</protein>
<sequence>MKASDDFHWMLIASLSPSCALPLPLPPQLSDDAPDQTLAPHRTRMEEPPLSHWLALGAGVVLAVLPVLVAALA</sequence>
<reference evidence="3 7" key="3">
    <citation type="submission" date="2024-11" db="EMBL/GenBank/DDBJ databases">
        <title>Draft genome sequences of two bacteria associated to sugarcane roots in Colombia.</title>
        <authorList>
            <person name="Pardo-Diaz S."/>
            <person name="Masmela-Mendoza J."/>
            <person name="Delgadillo-Duran P."/>
            <person name="Bautista E.J."/>
            <person name="Rojas-Tapias D.F."/>
        </authorList>
    </citation>
    <scope>NUCLEOTIDE SEQUENCE [LARGE SCALE GENOMIC DNA]</scope>
    <source>
        <strain evidence="3 7">Ap18</strain>
    </source>
</reference>
<evidence type="ECO:0000256" key="1">
    <source>
        <dbReference type="SAM" id="Phobius"/>
    </source>
</evidence>
<dbReference type="AlphaFoldDB" id="A0A060DSB3"/>
<dbReference type="Proteomes" id="UP000027186">
    <property type="component" value="Plasmid AbAZ39_p3"/>
</dbReference>
<gene>
    <name evidence="2" type="ORF">ABAZ39_27360</name>
    <name evidence="3" type="ORF">ACJ41P_14285</name>
    <name evidence="4" type="ORF">C1S70_24145</name>
</gene>
<evidence type="ECO:0000313" key="7">
    <source>
        <dbReference type="Proteomes" id="UP001628281"/>
    </source>
</evidence>
<accession>A0A2K1FUX3</accession>
<keyword evidence="1" id="KW-0472">Membrane</keyword>
<keyword evidence="2" id="KW-0614">Plasmid</keyword>